<dbReference type="EC" id="2.3.1.15" evidence="3"/>
<proteinExistence type="predicted"/>
<dbReference type="InterPro" id="IPR002123">
    <property type="entry name" value="Plipid/glycerol_acylTrfase"/>
</dbReference>
<dbReference type="Pfam" id="PF01553">
    <property type="entry name" value="Acyltransferase"/>
    <property type="match status" value="1"/>
</dbReference>
<keyword evidence="6" id="KW-0812">Transmembrane</keyword>
<evidence type="ECO:0000256" key="3">
    <source>
        <dbReference type="ARBA" id="ARBA00013113"/>
    </source>
</evidence>
<evidence type="ECO:0000256" key="2">
    <source>
        <dbReference type="ARBA" id="ARBA00004765"/>
    </source>
</evidence>
<keyword evidence="6" id="KW-1133">Transmembrane helix</keyword>
<dbReference type="PANTHER" id="PTHR12563:SF17">
    <property type="entry name" value="DIHYDROXYACETONE PHOSPHATE ACYLTRANSFERASE"/>
    <property type="match status" value="1"/>
</dbReference>
<evidence type="ECO:0000313" key="8">
    <source>
        <dbReference type="EMBL" id="OGI69477.1"/>
    </source>
</evidence>
<dbReference type="InterPro" id="IPR045520">
    <property type="entry name" value="GPAT/DHAPAT_C"/>
</dbReference>
<dbReference type="PANTHER" id="PTHR12563">
    <property type="entry name" value="GLYCEROL-3-PHOSPHATE ACYLTRANSFERASE"/>
    <property type="match status" value="1"/>
</dbReference>
<sequence length="481" mass="55495">MEAVAIPLWMLLLLIVLSTWAVLDRMLIPSVRWYLRRRVNRVINEINTRLNVHIRSFQFTKRQVLIDRLVFDSKVMDAMREYAQERNIPREVAQAETRRYAHEIVPAFNVYIYFRFGYWLARRIARLLYRVRAGFADSARLANVDPHATVVFVMNHRSNMDYILAAFLAAEHSALSYAVGEWARIWPLQQLIRSMGAYFVRRKSNNPLYRRVLERYVHMATQEGVCQAVFLEGGLSRDGRLQQPRLGIMNYMLRDHDCESGRDIVFVPVGINYDRVLEDRSLLRALDPQAARRSGWFVMRTTLGYTLHNFWLMARSRWQRLGYAAVNFGSPVSVKAYCREREIDMRRMPAEQRGVAIEKFAAHLMQAIAQLIPAVPIPIAARTLLQAGSAGISEPDWKTRFYEQSEALRETGAQVVVPPHTREHTFETAIRMLELRHLIAKDGDRYRPTDGSESILTYYANSLATSPTVHVIADAVVPSVG</sequence>
<reference evidence="8 9" key="1">
    <citation type="journal article" date="2016" name="Nat. Commun.">
        <title>Thousands of microbial genomes shed light on interconnected biogeochemical processes in an aquifer system.</title>
        <authorList>
            <person name="Anantharaman K."/>
            <person name="Brown C.T."/>
            <person name="Hug L.A."/>
            <person name="Sharon I."/>
            <person name="Castelle C.J."/>
            <person name="Probst A.J."/>
            <person name="Thomas B.C."/>
            <person name="Singh A."/>
            <person name="Wilkins M.J."/>
            <person name="Karaoz U."/>
            <person name="Brodie E.L."/>
            <person name="Williams K.H."/>
            <person name="Hubbard S.S."/>
            <person name="Banfield J.F."/>
        </authorList>
    </citation>
    <scope>NUCLEOTIDE SEQUENCE [LARGE SCALE GENOMIC DNA]</scope>
</reference>
<comment type="caution">
    <text evidence="8">The sequence shown here is derived from an EMBL/GenBank/DDBJ whole genome shotgun (WGS) entry which is preliminary data.</text>
</comment>
<dbReference type="UniPathway" id="UPA00557">
    <property type="reaction ID" value="UER00612"/>
</dbReference>
<protein>
    <recommendedName>
        <fullName evidence="4">Glycerol-3-phosphate acyltransferase</fullName>
        <ecNumber evidence="3">2.3.1.15</ecNumber>
    </recommendedName>
</protein>
<feature type="domain" description="Phospholipid/glycerol acyltransferase" evidence="7">
    <location>
        <begin position="150"/>
        <end position="274"/>
    </location>
</feature>
<gene>
    <name evidence="8" type="ORF">A2W18_09705</name>
</gene>
<dbReference type="InterPro" id="IPR022284">
    <property type="entry name" value="GPAT/DHAPAT"/>
</dbReference>
<dbReference type="GO" id="GO:0016024">
    <property type="term" value="P:CDP-diacylglycerol biosynthetic process"/>
    <property type="evidence" value="ECO:0007669"/>
    <property type="project" value="UniProtKB-UniPathway"/>
</dbReference>
<comment type="pathway">
    <text evidence="2">Phospholipid metabolism; CDP-diacylglycerol biosynthesis; CDP-diacylglycerol from sn-glycerol 3-phosphate: step 1/3.</text>
</comment>
<dbReference type="EMBL" id="MFSP01000019">
    <property type="protein sequence ID" value="OGI69477.1"/>
    <property type="molecule type" value="Genomic_DNA"/>
</dbReference>
<dbReference type="AlphaFoldDB" id="A0A1F6VIK6"/>
<evidence type="ECO:0000256" key="1">
    <source>
        <dbReference type="ARBA" id="ARBA00004184"/>
    </source>
</evidence>
<dbReference type="SUPFAM" id="SSF69593">
    <property type="entry name" value="Glycerol-3-phosphate (1)-acyltransferase"/>
    <property type="match status" value="1"/>
</dbReference>
<evidence type="ECO:0000259" key="7">
    <source>
        <dbReference type="SMART" id="SM00563"/>
    </source>
</evidence>
<evidence type="ECO:0000313" key="9">
    <source>
        <dbReference type="Proteomes" id="UP000179076"/>
    </source>
</evidence>
<evidence type="ECO:0000256" key="6">
    <source>
        <dbReference type="SAM" id="Phobius"/>
    </source>
</evidence>
<evidence type="ECO:0000256" key="4">
    <source>
        <dbReference type="ARBA" id="ARBA00013432"/>
    </source>
</evidence>
<evidence type="ECO:0000256" key="5">
    <source>
        <dbReference type="ARBA" id="ARBA00048427"/>
    </source>
</evidence>
<accession>A0A1F6VIK6</accession>
<dbReference type="Proteomes" id="UP000179076">
    <property type="component" value="Unassembled WGS sequence"/>
</dbReference>
<comment type="catalytic activity">
    <reaction evidence="5">
        <text>sn-glycerol 3-phosphate + an acyl-CoA = a 1-acyl-sn-glycero-3-phosphate + CoA</text>
        <dbReference type="Rhea" id="RHEA:15325"/>
        <dbReference type="ChEBI" id="CHEBI:57287"/>
        <dbReference type="ChEBI" id="CHEBI:57597"/>
        <dbReference type="ChEBI" id="CHEBI:57970"/>
        <dbReference type="ChEBI" id="CHEBI:58342"/>
        <dbReference type="EC" id="2.3.1.15"/>
    </reaction>
</comment>
<dbReference type="Pfam" id="PF19277">
    <property type="entry name" value="GPAT_C"/>
    <property type="match status" value="1"/>
</dbReference>
<comment type="subcellular location">
    <subcellularLocation>
        <location evidence="1">Endomembrane system</location>
        <topology evidence="1">Peripheral membrane protein</topology>
    </subcellularLocation>
</comment>
<keyword evidence="6" id="KW-0472">Membrane</keyword>
<name>A0A1F6VIK6_9PROT</name>
<organism evidence="8 9">
    <name type="scientific">Candidatus Muproteobacteria bacterium RBG_16_60_9</name>
    <dbReference type="NCBI Taxonomy" id="1817755"/>
    <lineage>
        <taxon>Bacteria</taxon>
        <taxon>Pseudomonadati</taxon>
        <taxon>Pseudomonadota</taxon>
        <taxon>Candidatus Muproteobacteria</taxon>
    </lineage>
</organism>
<dbReference type="GO" id="GO:0004366">
    <property type="term" value="F:glycerol-3-phosphate O-acyltransferase activity"/>
    <property type="evidence" value="ECO:0007669"/>
    <property type="project" value="UniProtKB-EC"/>
</dbReference>
<feature type="transmembrane region" description="Helical" evidence="6">
    <location>
        <begin position="6"/>
        <end position="28"/>
    </location>
</feature>
<dbReference type="SMART" id="SM00563">
    <property type="entry name" value="PlsC"/>
    <property type="match status" value="1"/>
</dbReference>
<dbReference type="GO" id="GO:0012505">
    <property type="term" value="C:endomembrane system"/>
    <property type="evidence" value="ECO:0007669"/>
    <property type="project" value="UniProtKB-SubCell"/>
</dbReference>